<dbReference type="GO" id="GO:0007010">
    <property type="term" value="P:cytoskeleton organization"/>
    <property type="evidence" value="ECO:0007669"/>
    <property type="project" value="TreeGrafter"/>
</dbReference>
<dbReference type="GO" id="GO:0030100">
    <property type="term" value="P:regulation of endocytosis"/>
    <property type="evidence" value="ECO:0007669"/>
    <property type="project" value="TreeGrafter"/>
</dbReference>
<evidence type="ECO:0000256" key="1">
    <source>
        <dbReference type="ARBA" id="ARBA00004184"/>
    </source>
</evidence>
<evidence type="ECO:0000256" key="3">
    <source>
        <dbReference type="SAM" id="MobiDB-lite"/>
    </source>
</evidence>
<dbReference type="EMBL" id="CAJVCH010311839">
    <property type="protein sequence ID" value="CAG7786165.1"/>
    <property type="molecule type" value="Genomic_DNA"/>
</dbReference>
<dbReference type="PANTHER" id="PTHR23065">
    <property type="entry name" value="PROLINE-SERINE-THREONINE PHOSPHATASE INTERACTING PROTEIN 1"/>
    <property type="match status" value="1"/>
</dbReference>
<dbReference type="PROSITE" id="PS51741">
    <property type="entry name" value="F_BAR"/>
    <property type="match status" value="1"/>
</dbReference>
<keyword evidence="6" id="KW-1185">Reference proteome</keyword>
<name>A0A8J2KGB8_9HEXA</name>
<dbReference type="OrthoDB" id="10255128at2759"/>
<sequence>MSLENQDISITESFWEPKNYRRTTKRIDDGHKLCFDLIQMVQDRAEIEKNYASRLKTWSNKWGESLEKGPEYGTTESAWKSFLTEAAQLSDLHSQIKDSLNDKIITEIRNWQQENYHKKFLSLKECKDMEESFKKVQKPWEKFLTKVNKAKQDYHNACKAEQAALTQVRNAENIKGASPEVSKIRDRAAKITEEVVKSREIYEDAIAEIAKYNPKYTQEMKEVFDSCQEMEAKRLKFFKQTMLNIQSCVNISGKQELTSIYEEFHHRIEQANSAEDLAWWSNNFGADMPIITPIFEDYPDDYKRQAGSEGKVIDETEVKGVIEDKAQSSFSSSVPLENSFQQPDPDNSQCSDNVVDATVEGNPFESADEPQGVKIADIASPNPFEEDDNSSLPVNNQCEKSDQNSCGPKPVVSPKLDAEESGHGNPFEEGESK</sequence>
<dbReference type="GO" id="GO:0005886">
    <property type="term" value="C:plasma membrane"/>
    <property type="evidence" value="ECO:0007669"/>
    <property type="project" value="TreeGrafter"/>
</dbReference>
<accession>A0A8J2KGB8</accession>
<dbReference type="Pfam" id="PF00611">
    <property type="entry name" value="FCH"/>
    <property type="match status" value="1"/>
</dbReference>
<reference evidence="5" key="1">
    <citation type="submission" date="2021-06" db="EMBL/GenBank/DDBJ databases">
        <authorList>
            <person name="Hodson N. C."/>
            <person name="Mongue J. A."/>
            <person name="Jaron S. K."/>
        </authorList>
    </citation>
    <scope>NUCLEOTIDE SEQUENCE</scope>
</reference>
<comment type="caution">
    <text evidence="5">The sequence shown here is derived from an EMBL/GenBank/DDBJ whole genome shotgun (WGS) entry which is preliminary data.</text>
</comment>
<evidence type="ECO:0000259" key="4">
    <source>
        <dbReference type="PROSITE" id="PS51741"/>
    </source>
</evidence>
<organism evidence="5 6">
    <name type="scientific">Allacma fusca</name>
    <dbReference type="NCBI Taxonomy" id="39272"/>
    <lineage>
        <taxon>Eukaryota</taxon>
        <taxon>Metazoa</taxon>
        <taxon>Ecdysozoa</taxon>
        <taxon>Arthropoda</taxon>
        <taxon>Hexapoda</taxon>
        <taxon>Collembola</taxon>
        <taxon>Symphypleona</taxon>
        <taxon>Sminthuridae</taxon>
        <taxon>Allacma</taxon>
    </lineage>
</organism>
<feature type="region of interest" description="Disordered" evidence="3">
    <location>
        <begin position="326"/>
        <end position="433"/>
    </location>
</feature>
<dbReference type="CDD" id="cd07655">
    <property type="entry name" value="F-BAR_PACSIN"/>
    <property type="match status" value="1"/>
</dbReference>
<comment type="subcellular location">
    <subcellularLocation>
        <location evidence="1">Endomembrane system</location>
        <topology evidence="1">Peripheral membrane protein</topology>
    </subcellularLocation>
</comment>
<feature type="compositionally biased region" description="Polar residues" evidence="3">
    <location>
        <begin position="390"/>
        <end position="406"/>
    </location>
</feature>
<gene>
    <name evidence="5" type="ORF">AFUS01_LOCUS24747</name>
</gene>
<dbReference type="AlphaFoldDB" id="A0A8J2KGB8"/>
<evidence type="ECO:0000256" key="2">
    <source>
        <dbReference type="PROSITE-ProRule" id="PRU01077"/>
    </source>
</evidence>
<dbReference type="FunFam" id="1.20.1270.60:FF:000009">
    <property type="entry name" value="Protein kinase C and casein kinase substrate in neurons 2"/>
    <property type="match status" value="1"/>
</dbReference>
<feature type="domain" description="F-BAR" evidence="4">
    <location>
        <begin position="8"/>
        <end position="276"/>
    </location>
</feature>
<dbReference type="InterPro" id="IPR001060">
    <property type="entry name" value="FCH_dom"/>
</dbReference>
<dbReference type="InterPro" id="IPR031160">
    <property type="entry name" value="F_BAR_dom"/>
</dbReference>
<dbReference type="PANTHER" id="PTHR23065:SF11">
    <property type="entry name" value="SYNDAPIN, ISOFORM C"/>
    <property type="match status" value="1"/>
</dbReference>
<dbReference type="GO" id="GO:0005768">
    <property type="term" value="C:endosome"/>
    <property type="evidence" value="ECO:0007669"/>
    <property type="project" value="TreeGrafter"/>
</dbReference>
<proteinExistence type="predicted"/>
<dbReference type="Proteomes" id="UP000708208">
    <property type="component" value="Unassembled WGS sequence"/>
</dbReference>
<dbReference type="GO" id="GO:0005543">
    <property type="term" value="F:phospholipid binding"/>
    <property type="evidence" value="ECO:0007669"/>
    <property type="project" value="TreeGrafter"/>
</dbReference>
<dbReference type="GO" id="GO:0097320">
    <property type="term" value="P:plasma membrane tubulation"/>
    <property type="evidence" value="ECO:0007669"/>
    <property type="project" value="TreeGrafter"/>
</dbReference>
<keyword evidence="2" id="KW-0175">Coiled coil</keyword>
<evidence type="ECO:0000313" key="5">
    <source>
        <dbReference type="EMBL" id="CAG7786165.1"/>
    </source>
</evidence>
<dbReference type="SMART" id="SM00055">
    <property type="entry name" value="FCH"/>
    <property type="match status" value="1"/>
</dbReference>
<evidence type="ECO:0000313" key="6">
    <source>
        <dbReference type="Proteomes" id="UP000708208"/>
    </source>
</evidence>
<protein>
    <recommendedName>
        <fullName evidence="4">F-BAR domain-containing protein</fullName>
    </recommendedName>
</protein>
<feature type="compositionally biased region" description="Polar residues" evidence="3">
    <location>
        <begin position="327"/>
        <end position="352"/>
    </location>
</feature>